<protein>
    <recommendedName>
        <fullName evidence="6">Protein DETOXIFICATION</fullName>
    </recommendedName>
    <alternativeName>
        <fullName evidence="6">Multidrug and toxic compound extrusion protein</fullName>
    </alternativeName>
</protein>
<keyword evidence="3 6" id="KW-0812">Transmembrane</keyword>
<keyword evidence="9" id="KW-1185">Reference proteome</keyword>
<evidence type="ECO:0000313" key="8">
    <source>
        <dbReference type="EMBL" id="ACO64737.1"/>
    </source>
</evidence>
<comment type="similarity">
    <text evidence="2 6">Belongs to the multi antimicrobial extrusion (MATE) (TC 2.A.66.1) family.</text>
</comment>
<dbReference type="GO" id="GO:0016020">
    <property type="term" value="C:membrane"/>
    <property type="evidence" value="ECO:0007669"/>
    <property type="project" value="UniProtKB-SubCell"/>
</dbReference>
<evidence type="ECO:0000256" key="7">
    <source>
        <dbReference type="SAM" id="MobiDB-lite"/>
    </source>
</evidence>
<comment type="subcellular location">
    <subcellularLocation>
        <location evidence="1">Membrane</location>
        <topology evidence="1">Multi-pass membrane protein</topology>
    </subcellularLocation>
</comment>
<keyword evidence="5 6" id="KW-0472">Membrane</keyword>
<dbReference type="InterPro" id="IPR044644">
    <property type="entry name" value="DinF-like"/>
</dbReference>
<evidence type="ECO:0000256" key="6">
    <source>
        <dbReference type="RuleBase" id="RU004914"/>
    </source>
</evidence>
<dbReference type="AlphaFoldDB" id="C1E9T9"/>
<dbReference type="Proteomes" id="UP000002009">
    <property type="component" value="Chromosome 7"/>
</dbReference>
<gene>
    <name evidence="8" type="ORF">MICPUN_59837</name>
</gene>
<dbReference type="RefSeq" id="XP_002503479.1">
    <property type="nucleotide sequence ID" value="XM_002503433.1"/>
</dbReference>
<dbReference type="eggNOG" id="KOG1347">
    <property type="taxonomic scope" value="Eukaryota"/>
</dbReference>
<dbReference type="GO" id="GO:0015297">
    <property type="term" value="F:antiporter activity"/>
    <property type="evidence" value="ECO:0007669"/>
    <property type="project" value="InterPro"/>
</dbReference>
<feature type="transmembrane region" description="Helical" evidence="6">
    <location>
        <begin position="582"/>
        <end position="603"/>
    </location>
</feature>
<dbReference type="GeneID" id="8244770"/>
<evidence type="ECO:0000256" key="5">
    <source>
        <dbReference type="ARBA" id="ARBA00023136"/>
    </source>
</evidence>
<dbReference type="PANTHER" id="PTHR42893:SF46">
    <property type="entry name" value="PROTEIN DETOXIFICATION 44, CHLOROPLASTIC"/>
    <property type="match status" value="1"/>
</dbReference>
<sequence>MRCAAVSRAPLTAARITPGPRERRSRGRCARVSAARWVDVPSGPGTRRSLVGHTHACHAPSRPGRLNQRSLGGSAASRRATSNPHRSRRPSARRFHRTRASGDTDGEAVSTSRAKDDDGARESDEGSLDAAIFALALPAVASLLLDPVLGVVDTAFVGRIRGEGAAEALGGLAVATAVFNFSFKLFNFLAEVTGPLVASQIAAAEAEATALDDAGTTTTNTTTNTTTTTRAEAAETVRGAMTLAVALGIFACVGLELGADSVLRWSGADGVSSGVANSGVDGGNMLRQAEAYLRVRALSAPAALIGTVAVGAYRGLLDTKTPLLVSGAANAVNLVMDPVLIFGFGPVPAFGVAGAAAATTTAEWIAAVVFWKMLVDEGLLPGMDGETRRRDQSQSQSTTEISGTLKGRTNDTGATDNLIGSPGSSIAGWFGALKPLAAGSASQLVRTLILQAVLLRATAEAAGAGAAAPHQICVQVWWVTLFALDALAVAAQSLVASSLGAGDMVSARQAADRCLRWALATGTAVGVGIYAAGPALPGVFTEDPSLIESTRGPLALVASLQPLNAAVFVGDGVLQGAADFDYLAMAMAASAAPAIVMLGAVGVGAETGVAQGAAAEVVSATALQGVWRAMAALQLGRAGTLSWRYWFDGRSPVASRERADEAGKENGE</sequence>
<dbReference type="InterPro" id="IPR002528">
    <property type="entry name" value="MATE_fam"/>
</dbReference>
<feature type="region of interest" description="Disordered" evidence="7">
    <location>
        <begin position="1"/>
        <end position="28"/>
    </location>
</feature>
<dbReference type="Pfam" id="PF01554">
    <property type="entry name" value="MatE"/>
    <property type="match status" value="2"/>
</dbReference>
<reference evidence="8 9" key="1">
    <citation type="journal article" date="2009" name="Science">
        <title>Green evolution and dynamic adaptations revealed by genomes of the marine picoeukaryotes Micromonas.</title>
        <authorList>
            <person name="Worden A.Z."/>
            <person name="Lee J.H."/>
            <person name="Mock T."/>
            <person name="Rouze P."/>
            <person name="Simmons M.P."/>
            <person name="Aerts A.L."/>
            <person name="Allen A.E."/>
            <person name="Cuvelier M.L."/>
            <person name="Derelle E."/>
            <person name="Everett M.V."/>
            <person name="Foulon E."/>
            <person name="Grimwood J."/>
            <person name="Gundlach H."/>
            <person name="Henrissat B."/>
            <person name="Napoli C."/>
            <person name="McDonald S.M."/>
            <person name="Parker M.S."/>
            <person name="Rombauts S."/>
            <person name="Salamov A."/>
            <person name="Von Dassow P."/>
            <person name="Badger J.H."/>
            <person name="Coutinho P.M."/>
            <person name="Demir E."/>
            <person name="Dubchak I."/>
            <person name="Gentemann C."/>
            <person name="Eikrem W."/>
            <person name="Gready J.E."/>
            <person name="John U."/>
            <person name="Lanier W."/>
            <person name="Lindquist E.A."/>
            <person name="Lucas S."/>
            <person name="Mayer K.F."/>
            <person name="Moreau H."/>
            <person name="Not F."/>
            <person name="Otillar R."/>
            <person name="Panaud O."/>
            <person name="Pangilinan J."/>
            <person name="Paulsen I."/>
            <person name="Piegu B."/>
            <person name="Poliakov A."/>
            <person name="Robbens S."/>
            <person name="Schmutz J."/>
            <person name="Toulza E."/>
            <person name="Wyss T."/>
            <person name="Zelensky A."/>
            <person name="Zhou K."/>
            <person name="Armbrust E.V."/>
            <person name="Bhattacharya D."/>
            <person name="Goodenough U.W."/>
            <person name="Van de Peer Y."/>
            <person name="Grigoriev I.V."/>
        </authorList>
    </citation>
    <scope>NUCLEOTIDE SEQUENCE [LARGE SCALE GENOMIC DNA]</scope>
    <source>
        <strain evidence="9">RCC299 / NOUM17</strain>
    </source>
</reference>
<keyword evidence="4 6" id="KW-1133">Transmembrane helix</keyword>
<evidence type="ECO:0000256" key="1">
    <source>
        <dbReference type="ARBA" id="ARBA00004141"/>
    </source>
</evidence>
<feature type="region of interest" description="Disordered" evidence="7">
    <location>
        <begin position="384"/>
        <end position="417"/>
    </location>
</feature>
<dbReference type="KEGG" id="mis:MICPUN_59837"/>
<accession>C1E9T9</accession>
<dbReference type="OrthoDB" id="2126698at2759"/>
<proteinExistence type="inferred from homology"/>
<feature type="region of interest" description="Disordered" evidence="7">
    <location>
        <begin position="40"/>
        <end position="123"/>
    </location>
</feature>
<evidence type="ECO:0000256" key="4">
    <source>
        <dbReference type="ARBA" id="ARBA00022989"/>
    </source>
</evidence>
<organism evidence="8 9">
    <name type="scientific">Micromonas commoda (strain RCC299 / NOUM17 / CCMP2709)</name>
    <name type="common">Picoplanktonic green alga</name>
    <dbReference type="NCBI Taxonomy" id="296587"/>
    <lineage>
        <taxon>Eukaryota</taxon>
        <taxon>Viridiplantae</taxon>
        <taxon>Chlorophyta</taxon>
        <taxon>Mamiellophyceae</taxon>
        <taxon>Mamiellales</taxon>
        <taxon>Mamiellaceae</taxon>
        <taxon>Micromonas</taxon>
    </lineage>
</organism>
<dbReference type="OMA" id="MDWVREQ"/>
<feature type="compositionally biased region" description="Basic and acidic residues" evidence="7">
    <location>
        <begin position="113"/>
        <end position="123"/>
    </location>
</feature>
<feature type="compositionally biased region" description="Polar residues" evidence="7">
    <location>
        <begin position="393"/>
        <end position="402"/>
    </location>
</feature>
<feature type="compositionally biased region" description="Basic residues" evidence="7">
    <location>
        <begin position="85"/>
        <end position="99"/>
    </location>
</feature>
<feature type="transmembrane region" description="Helical" evidence="6">
    <location>
        <begin position="514"/>
        <end position="532"/>
    </location>
</feature>
<dbReference type="GO" id="GO:0042910">
    <property type="term" value="F:xenobiotic transmembrane transporter activity"/>
    <property type="evidence" value="ECO:0007669"/>
    <property type="project" value="InterPro"/>
</dbReference>
<evidence type="ECO:0000313" key="9">
    <source>
        <dbReference type="Proteomes" id="UP000002009"/>
    </source>
</evidence>
<comment type="caution">
    <text evidence="6">Lacks conserved residue(s) required for the propagation of feature annotation.</text>
</comment>
<evidence type="ECO:0000256" key="3">
    <source>
        <dbReference type="ARBA" id="ARBA00022692"/>
    </source>
</evidence>
<name>C1E9T9_MICCC</name>
<dbReference type="FunCoup" id="C1E9T9">
    <property type="interactions" value="445"/>
</dbReference>
<dbReference type="EMBL" id="CP001328">
    <property type="protein sequence ID" value="ACO64737.1"/>
    <property type="molecule type" value="Genomic_DNA"/>
</dbReference>
<dbReference type="PANTHER" id="PTHR42893">
    <property type="entry name" value="PROTEIN DETOXIFICATION 44, CHLOROPLASTIC-RELATED"/>
    <property type="match status" value="1"/>
</dbReference>
<evidence type="ECO:0000256" key="2">
    <source>
        <dbReference type="ARBA" id="ARBA00010199"/>
    </source>
</evidence>
<dbReference type="InParanoid" id="C1E9T9"/>